<dbReference type="Proteomes" id="UP000789390">
    <property type="component" value="Unassembled WGS sequence"/>
</dbReference>
<dbReference type="AlphaFoldDB" id="A0A8J2W9D8"/>
<dbReference type="InterPro" id="IPR048366">
    <property type="entry name" value="TNP-like_GBD"/>
</dbReference>
<dbReference type="Pfam" id="PF21788">
    <property type="entry name" value="TNP-like_GBD"/>
    <property type="match status" value="1"/>
</dbReference>
<feature type="domain" description="Transposable element P transposase-like GTP-binding insertion" evidence="1">
    <location>
        <begin position="1"/>
        <end position="58"/>
    </location>
</feature>
<gene>
    <name evidence="2" type="ORF">DGAL_LOCUS13278</name>
</gene>
<dbReference type="EMBL" id="CAKKLH010000295">
    <property type="protein sequence ID" value="CAH0109790.1"/>
    <property type="molecule type" value="Genomic_DNA"/>
</dbReference>
<reference evidence="2" key="1">
    <citation type="submission" date="2021-11" db="EMBL/GenBank/DDBJ databases">
        <authorList>
            <person name="Schell T."/>
        </authorList>
    </citation>
    <scope>NUCLEOTIDE SEQUENCE</scope>
    <source>
        <strain evidence="2">M5</strain>
    </source>
</reference>
<comment type="caution">
    <text evidence="2">The sequence shown here is derived from an EMBL/GenBank/DDBJ whole genome shotgun (WGS) entry which is preliminary data.</text>
</comment>
<organism evidence="2 3">
    <name type="scientific">Daphnia galeata</name>
    <dbReference type="NCBI Taxonomy" id="27404"/>
    <lineage>
        <taxon>Eukaryota</taxon>
        <taxon>Metazoa</taxon>
        <taxon>Ecdysozoa</taxon>
        <taxon>Arthropoda</taxon>
        <taxon>Crustacea</taxon>
        <taxon>Branchiopoda</taxon>
        <taxon>Diplostraca</taxon>
        <taxon>Cladocera</taxon>
        <taxon>Anomopoda</taxon>
        <taxon>Daphniidae</taxon>
        <taxon>Daphnia</taxon>
    </lineage>
</organism>
<dbReference type="OrthoDB" id="6613714at2759"/>
<evidence type="ECO:0000259" key="1">
    <source>
        <dbReference type="Pfam" id="PF21788"/>
    </source>
</evidence>
<proteinExistence type="predicted"/>
<name>A0A8J2W9D8_9CRUS</name>
<protein>
    <recommendedName>
        <fullName evidence="1">Transposable element P transposase-like GTP-binding insertion domain-containing protein</fullName>
    </recommendedName>
</protein>
<evidence type="ECO:0000313" key="2">
    <source>
        <dbReference type="EMBL" id="CAH0109790.1"/>
    </source>
</evidence>
<keyword evidence="3" id="KW-1185">Reference proteome</keyword>
<sequence length="229" mass="26382">MNVSLVAQVLSKSVADLFRYYRTQTEDAALALRFKDTEGTEEIFRLINDVFDIMNGRCRKDAISRDDWEGKKDRLRELLTHIDESECYGWDFEDGFDCPPLYPAFASTLTLSTLRVTILSTIDLVDELLDLGFRCVLTGKFNQDCIEVEYLRHFFGVQAYNNSLNFLESFRNYSLLRRLMQQTNCFIISSALSNADTVLPHQNYYWIKCGWSGAHGSAFILQGLAQKFV</sequence>
<evidence type="ECO:0000313" key="3">
    <source>
        <dbReference type="Proteomes" id="UP000789390"/>
    </source>
</evidence>
<accession>A0A8J2W9D8</accession>